<dbReference type="AlphaFoldDB" id="A0A4Y9YWX6"/>
<dbReference type="PANTHER" id="PTHR43586">
    <property type="entry name" value="CYSTEINE DESULFURASE"/>
    <property type="match status" value="1"/>
</dbReference>
<gene>
    <name evidence="2" type="ORF">EVG20_g4169</name>
</gene>
<dbReference type="InterPro" id="IPR015422">
    <property type="entry name" value="PyrdxlP-dep_Trfase_small"/>
</dbReference>
<evidence type="ECO:0000313" key="2">
    <source>
        <dbReference type="EMBL" id="TFY66914.1"/>
    </source>
</evidence>
<evidence type="ECO:0000259" key="1">
    <source>
        <dbReference type="Pfam" id="PF00266"/>
    </source>
</evidence>
<keyword evidence="3" id="KW-1185">Reference proteome</keyword>
<sequence length="441" mass="47986">MASFIETSRSQFPSLASGFIFADNAGGSQCAKVVVDRISDYLLNTNVQLGADYSVSVQSTGRVAQGSIAAAKLFNAASPDEVALASSSTQSGENLTRALEQDVLDGEEFIITGEHEANAGCWKKLAPRRGAVLKYWRPRQYQDAPNNPYSIHLDVEDLLPLITPKTRIIAFSACSNILGSVVPVKDIIAAVRAKAAEVGVRKVEFSVDCVAYAPHRRIDVQDWDVDYAFFSFYKVVLLSLESACVVTYIASQVYGSHLSGLYARASALKSSITSIAHHFLPVDDVSYKLQPGGPGYELSYGVTGVLDYLLSLTPSKDLDASFKAIADHEQKLVEPLLAFLKSQEARGVHIVGSEKAGLSRAPTISFIVGGERPIKSRDVVKIFDQKGGIGIRYGHFYAYSLVDNLNPKVDVNDGVVRISFVHYNTVEEVERIIEVLKEVLA</sequence>
<accession>A0A4Y9YWX6</accession>
<dbReference type="InterPro" id="IPR015421">
    <property type="entry name" value="PyrdxlP-dep_Trfase_major"/>
</dbReference>
<organism evidence="2 3">
    <name type="scientific">Dentipellis fragilis</name>
    <dbReference type="NCBI Taxonomy" id="205917"/>
    <lineage>
        <taxon>Eukaryota</taxon>
        <taxon>Fungi</taxon>
        <taxon>Dikarya</taxon>
        <taxon>Basidiomycota</taxon>
        <taxon>Agaricomycotina</taxon>
        <taxon>Agaricomycetes</taxon>
        <taxon>Russulales</taxon>
        <taxon>Hericiaceae</taxon>
        <taxon>Dentipellis</taxon>
    </lineage>
</organism>
<dbReference type="STRING" id="205917.A0A4Y9YWX6"/>
<dbReference type="Pfam" id="PF00266">
    <property type="entry name" value="Aminotran_5"/>
    <property type="match status" value="1"/>
</dbReference>
<dbReference type="InterPro" id="IPR000192">
    <property type="entry name" value="Aminotrans_V_dom"/>
</dbReference>
<dbReference type="Gene3D" id="3.90.1150.10">
    <property type="entry name" value="Aspartate Aminotransferase, domain 1"/>
    <property type="match status" value="1"/>
</dbReference>
<name>A0A4Y9YWX6_9AGAM</name>
<feature type="domain" description="Aminotransferase class V" evidence="1">
    <location>
        <begin position="20"/>
        <end position="431"/>
    </location>
</feature>
<evidence type="ECO:0000313" key="3">
    <source>
        <dbReference type="Proteomes" id="UP000298327"/>
    </source>
</evidence>
<dbReference type="SUPFAM" id="SSF53383">
    <property type="entry name" value="PLP-dependent transferases"/>
    <property type="match status" value="1"/>
</dbReference>
<dbReference type="Gene3D" id="3.40.640.10">
    <property type="entry name" value="Type I PLP-dependent aspartate aminotransferase-like (Major domain)"/>
    <property type="match status" value="1"/>
</dbReference>
<proteinExistence type="predicted"/>
<dbReference type="EMBL" id="SEOQ01000208">
    <property type="protein sequence ID" value="TFY66914.1"/>
    <property type="molecule type" value="Genomic_DNA"/>
</dbReference>
<reference evidence="2 3" key="1">
    <citation type="submission" date="2019-02" db="EMBL/GenBank/DDBJ databases">
        <title>Genome sequencing of the rare red list fungi Dentipellis fragilis.</title>
        <authorList>
            <person name="Buettner E."/>
            <person name="Kellner H."/>
        </authorList>
    </citation>
    <scope>NUCLEOTIDE SEQUENCE [LARGE SCALE GENOMIC DNA]</scope>
    <source>
        <strain evidence="2 3">DSM 105465</strain>
    </source>
</reference>
<dbReference type="PANTHER" id="PTHR43586:SF21">
    <property type="entry name" value="PYRIDOXAL PHOSPHATE (PLP)-DEPENDENT ASPARTATE AMINOTRANSFERASE SUPERFAMILY"/>
    <property type="match status" value="1"/>
</dbReference>
<protein>
    <recommendedName>
        <fullName evidence="1">Aminotransferase class V domain-containing protein</fullName>
    </recommendedName>
</protein>
<dbReference type="Proteomes" id="UP000298327">
    <property type="component" value="Unassembled WGS sequence"/>
</dbReference>
<dbReference type="OrthoDB" id="420046at2759"/>
<dbReference type="InterPro" id="IPR015424">
    <property type="entry name" value="PyrdxlP-dep_Trfase"/>
</dbReference>
<comment type="caution">
    <text evidence="2">The sequence shown here is derived from an EMBL/GenBank/DDBJ whole genome shotgun (WGS) entry which is preliminary data.</text>
</comment>